<comment type="catalytic activity">
    <reaction evidence="7 9">
        <text>2 superoxide + 2 H(+) = H2O2 + O2</text>
        <dbReference type="Rhea" id="RHEA:20696"/>
        <dbReference type="ChEBI" id="CHEBI:15378"/>
        <dbReference type="ChEBI" id="CHEBI:15379"/>
        <dbReference type="ChEBI" id="CHEBI:16240"/>
        <dbReference type="ChEBI" id="CHEBI:18421"/>
        <dbReference type="EC" id="1.15.1.1"/>
    </reaction>
</comment>
<evidence type="ECO:0000313" key="12">
    <source>
        <dbReference type="EMBL" id="KAL0265631.1"/>
    </source>
</evidence>
<feature type="domain" description="Manganese/iron superoxide dismutase N-terminal" evidence="10">
    <location>
        <begin position="19"/>
        <end position="109"/>
    </location>
</feature>
<dbReference type="PROSITE" id="PS00088">
    <property type="entry name" value="SOD_MN"/>
    <property type="match status" value="1"/>
</dbReference>
<dbReference type="AlphaFoldDB" id="A0AAW2H7G6"/>
<dbReference type="Gene3D" id="1.10.287.990">
    <property type="entry name" value="Fe,Mn superoxide dismutase (SOD) domain"/>
    <property type="match status" value="1"/>
</dbReference>
<organism evidence="12">
    <name type="scientific">Menopon gallinae</name>
    <name type="common">poultry shaft louse</name>
    <dbReference type="NCBI Taxonomy" id="328185"/>
    <lineage>
        <taxon>Eukaryota</taxon>
        <taxon>Metazoa</taxon>
        <taxon>Ecdysozoa</taxon>
        <taxon>Arthropoda</taxon>
        <taxon>Hexapoda</taxon>
        <taxon>Insecta</taxon>
        <taxon>Pterygota</taxon>
        <taxon>Neoptera</taxon>
        <taxon>Paraneoptera</taxon>
        <taxon>Psocodea</taxon>
        <taxon>Troctomorpha</taxon>
        <taxon>Phthiraptera</taxon>
        <taxon>Amblycera</taxon>
        <taxon>Menoponidae</taxon>
        <taxon>Menopon</taxon>
    </lineage>
</organism>
<evidence type="ECO:0000256" key="3">
    <source>
        <dbReference type="ARBA" id="ARBA00012682"/>
    </source>
</evidence>
<accession>A0AAW2H7G6</accession>
<dbReference type="InterPro" id="IPR036324">
    <property type="entry name" value="Mn/Fe_SOD_N_sf"/>
</dbReference>
<dbReference type="GO" id="GO:0046872">
    <property type="term" value="F:metal ion binding"/>
    <property type="evidence" value="ECO:0007669"/>
    <property type="project" value="UniProtKB-KW"/>
</dbReference>
<dbReference type="PANTHER" id="PTHR43595">
    <property type="entry name" value="37S RIBOSOMAL PROTEIN S26, MITOCHONDRIAL"/>
    <property type="match status" value="1"/>
</dbReference>
<feature type="binding site" evidence="8">
    <location>
        <position position="101"/>
    </location>
    <ligand>
        <name>Mn(2+)</name>
        <dbReference type="ChEBI" id="CHEBI:29035"/>
    </ligand>
</feature>
<comment type="function">
    <text evidence="9">Destroys radicals which are normally produced within the cells and which are toxic to biological systems.</text>
</comment>
<comment type="caution">
    <text evidence="12">The sequence shown here is derived from an EMBL/GenBank/DDBJ whole genome shotgun (WGS) entry which is preliminary data.</text>
</comment>
<proteinExistence type="inferred from homology"/>
<keyword evidence="5 9" id="KW-0560">Oxidoreductase</keyword>
<dbReference type="SUPFAM" id="SSF54719">
    <property type="entry name" value="Fe,Mn superoxide dismutase (SOD), C-terminal domain"/>
    <property type="match status" value="1"/>
</dbReference>
<evidence type="ECO:0000256" key="1">
    <source>
        <dbReference type="ARBA" id="ARBA00002170"/>
    </source>
</evidence>
<sequence length="244" mass="28051">MQTNSGRLPISQGTRAPMKFTLPKLKYAYDALSPHVDSNTMHEHHDFHHKAYVDNLNKFIEKAGRSGESLVEILTKTIHDSSICEDTRHGLVNNGGGHYNHSLFWHMMCEESRAKEMPRPVEPLLGMIVSTFGSIDNFKKEFNSSAFKVFGSGWAWLVYNASSRMLEITTTPNQDTPFSHDSKKLPVMCLDVWEHAYYLQYKHDRSKYTECWWNVVDWKSISCLFDKYALKGKIVHVNSDGTID</sequence>
<feature type="domain" description="Manganese/iron superoxide dismutase C-terminal" evidence="11">
    <location>
        <begin position="123"/>
        <end position="221"/>
    </location>
</feature>
<dbReference type="Gene3D" id="3.55.40.20">
    <property type="entry name" value="Iron/manganese superoxide dismutase, C-terminal domain"/>
    <property type="match status" value="1"/>
</dbReference>
<comment type="function">
    <text evidence="1">Destroys superoxide anion radicals which are normally produced within the cells and which are toxic to biological systems.</text>
</comment>
<dbReference type="GO" id="GO:0004784">
    <property type="term" value="F:superoxide dismutase activity"/>
    <property type="evidence" value="ECO:0007669"/>
    <property type="project" value="UniProtKB-EC"/>
</dbReference>
<dbReference type="InterPro" id="IPR019831">
    <property type="entry name" value="Mn/Fe_SOD_N"/>
</dbReference>
<keyword evidence="4 8" id="KW-0479">Metal-binding</keyword>
<dbReference type="GO" id="GO:0005737">
    <property type="term" value="C:cytoplasm"/>
    <property type="evidence" value="ECO:0007669"/>
    <property type="project" value="TreeGrafter"/>
</dbReference>
<dbReference type="EC" id="1.15.1.1" evidence="3 9"/>
<dbReference type="SUPFAM" id="SSF46609">
    <property type="entry name" value="Fe,Mn superoxide dismutase (SOD), N-terminal domain"/>
    <property type="match status" value="1"/>
</dbReference>
<evidence type="ECO:0000256" key="9">
    <source>
        <dbReference type="RuleBase" id="RU000414"/>
    </source>
</evidence>
<dbReference type="EMBL" id="JARGDH010000006">
    <property type="protein sequence ID" value="KAL0265631.1"/>
    <property type="molecule type" value="Genomic_DNA"/>
</dbReference>
<dbReference type="FunFam" id="3.55.40.20:FF:000004">
    <property type="entry name" value="Superoxide dismutase [Fe]"/>
    <property type="match status" value="1"/>
</dbReference>
<evidence type="ECO:0000256" key="2">
    <source>
        <dbReference type="ARBA" id="ARBA00008714"/>
    </source>
</evidence>
<evidence type="ECO:0000256" key="8">
    <source>
        <dbReference type="PIRSR" id="PIRSR000349-1"/>
    </source>
</evidence>
<evidence type="ECO:0000259" key="11">
    <source>
        <dbReference type="Pfam" id="PF02777"/>
    </source>
</evidence>
<reference evidence="12" key="1">
    <citation type="journal article" date="2024" name="Gigascience">
        <title>Chromosome-level genome of the poultry shaft louse Menopon gallinae provides insight into the host-switching and adaptive evolution of parasitic lice.</title>
        <authorList>
            <person name="Xu Y."/>
            <person name="Ma L."/>
            <person name="Liu S."/>
            <person name="Liang Y."/>
            <person name="Liu Q."/>
            <person name="He Z."/>
            <person name="Tian L."/>
            <person name="Duan Y."/>
            <person name="Cai W."/>
            <person name="Li H."/>
            <person name="Song F."/>
        </authorList>
    </citation>
    <scope>NUCLEOTIDE SEQUENCE</scope>
    <source>
        <strain evidence="12">Cailab_2023a</strain>
    </source>
</reference>
<comment type="similarity">
    <text evidence="2 9">Belongs to the iron/manganese superoxide dismutase family.</text>
</comment>
<dbReference type="Pfam" id="PF02777">
    <property type="entry name" value="Sod_Fe_C"/>
    <property type="match status" value="1"/>
</dbReference>
<dbReference type="InterPro" id="IPR019832">
    <property type="entry name" value="Mn/Fe_SOD_C"/>
</dbReference>
<dbReference type="InterPro" id="IPR019833">
    <property type="entry name" value="Mn/Fe_SOD_BS"/>
</dbReference>
<evidence type="ECO:0000256" key="4">
    <source>
        <dbReference type="ARBA" id="ARBA00022723"/>
    </source>
</evidence>
<gene>
    <name evidence="12" type="ORF">PYX00_011344</name>
</gene>
<dbReference type="PIRSF" id="PIRSF000349">
    <property type="entry name" value="SODismutase"/>
    <property type="match status" value="1"/>
</dbReference>
<dbReference type="InterPro" id="IPR036314">
    <property type="entry name" value="SOD_C_sf"/>
</dbReference>
<keyword evidence="6" id="KW-0464">Manganese</keyword>
<dbReference type="InterPro" id="IPR001189">
    <property type="entry name" value="Mn/Fe_SOD"/>
</dbReference>
<feature type="binding site" evidence="8">
    <location>
        <position position="195"/>
    </location>
    <ligand>
        <name>Mn(2+)</name>
        <dbReference type="ChEBI" id="CHEBI:29035"/>
    </ligand>
</feature>
<dbReference type="PANTHER" id="PTHR43595:SF2">
    <property type="entry name" value="SMALL RIBOSOMAL SUBUNIT PROTEIN MS42"/>
    <property type="match status" value="1"/>
</dbReference>
<evidence type="ECO:0000259" key="10">
    <source>
        <dbReference type="Pfam" id="PF00081"/>
    </source>
</evidence>
<dbReference type="PRINTS" id="PR01703">
    <property type="entry name" value="MNSODISMTASE"/>
</dbReference>
<protein>
    <recommendedName>
        <fullName evidence="3 9">Superoxide dismutase</fullName>
        <ecNumber evidence="3 9">1.15.1.1</ecNumber>
    </recommendedName>
</protein>
<dbReference type="Pfam" id="PF00081">
    <property type="entry name" value="Sod_Fe_N"/>
    <property type="match status" value="1"/>
</dbReference>
<name>A0AAW2H7G6_9NEOP</name>
<evidence type="ECO:0000256" key="7">
    <source>
        <dbReference type="ARBA" id="ARBA00049204"/>
    </source>
</evidence>
<evidence type="ECO:0000256" key="6">
    <source>
        <dbReference type="ARBA" id="ARBA00023211"/>
    </source>
</evidence>
<feature type="binding site" evidence="8">
    <location>
        <position position="191"/>
    </location>
    <ligand>
        <name>Mn(2+)</name>
        <dbReference type="ChEBI" id="CHEBI:29035"/>
    </ligand>
</feature>
<feature type="binding site" evidence="8">
    <location>
        <position position="44"/>
    </location>
    <ligand>
        <name>Mn(2+)</name>
        <dbReference type="ChEBI" id="CHEBI:29035"/>
    </ligand>
</feature>
<evidence type="ECO:0000256" key="5">
    <source>
        <dbReference type="ARBA" id="ARBA00023002"/>
    </source>
</evidence>